<dbReference type="PANTHER" id="PTHR43198">
    <property type="entry name" value="BIFUNCTIONAL TH2 PROTEIN"/>
    <property type="match status" value="1"/>
</dbReference>
<accession>A0ABQ9MBY8</accession>
<dbReference type="InterPro" id="IPR036412">
    <property type="entry name" value="HAD-like_sf"/>
</dbReference>
<keyword evidence="1" id="KW-0812">Transmembrane</keyword>
<feature type="domain" description="Thiaminase-2/PQQC" evidence="2">
    <location>
        <begin position="19"/>
        <end position="124"/>
    </location>
</feature>
<keyword evidence="4" id="KW-1185">Reference proteome</keyword>
<sequence length="557" mass="62122">MGAVDQEGIARQFWIKSKRHWIFAMYSPFFLSLAAGNLESHSFLHFISQEVHFLKAFAQAYELAEECADDDEDKSAIRKLRERVKDRLKNYETIVREWGFELPPESTSIVATAKYADFLLATASGKVEGEKVPGKIATPFERIKLAAYTLGAMAPCIRLYASICKEIHHLLDPEDSSHIYRKWVDNYCSENFEVSTQQIEEVLDKLSISLTNEELEVLEKLYLQAVKLKVDFLSAQPIVQQTIVPLSGVQGPADFHLTVFCDFDMTCTAVDSSAFLAEIAIITAPRVDLGGSETKLTRMSSADLRKTWGVLSAQYVEEHDQCIESIISSERVGNFNYEGLSKALEQLADFEKRANSRVIQTGVLKGLSVQDIKRAGQQLIFQDGCRGFFQKILRNENSKTDVHVLSYCWCGDLIRSAFSSGDLNVVQVHSNELAYEETISTGEIVRKVECPMEKLQAFNDILKDCNTDCQQLTVYVGGSVGDLLCLLKADIGIVIGSSPSLQRLGDHFGISFVPLFSGMVKKQKELVEGGSPNWKGQPGVLYTVSSWAEIHAFILGS</sequence>
<dbReference type="Proteomes" id="UP001174677">
    <property type="component" value="Chromosome 7"/>
</dbReference>
<dbReference type="InterPro" id="IPR004305">
    <property type="entry name" value="Thiaminase-2/PQQC"/>
</dbReference>
<gene>
    <name evidence="3" type="ORF">P3X46_011807</name>
</gene>
<organism evidence="3 4">
    <name type="scientific">Hevea brasiliensis</name>
    <name type="common">Para rubber tree</name>
    <name type="synonym">Siphonia brasiliensis</name>
    <dbReference type="NCBI Taxonomy" id="3981"/>
    <lineage>
        <taxon>Eukaryota</taxon>
        <taxon>Viridiplantae</taxon>
        <taxon>Streptophyta</taxon>
        <taxon>Embryophyta</taxon>
        <taxon>Tracheophyta</taxon>
        <taxon>Spermatophyta</taxon>
        <taxon>Magnoliopsida</taxon>
        <taxon>eudicotyledons</taxon>
        <taxon>Gunneridae</taxon>
        <taxon>Pentapetalae</taxon>
        <taxon>rosids</taxon>
        <taxon>fabids</taxon>
        <taxon>Malpighiales</taxon>
        <taxon>Euphorbiaceae</taxon>
        <taxon>Crotonoideae</taxon>
        <taxon>Micrandreae</taxon>
        <taxon>Hevea</taxon>
    </lineage>
</organism>
<evidence type="ECO:0000256" key="1">
    <source>
        <dbReference type="SAM" id="Phobius"/>
    </source>
</evidence>
<reference evidence="3" key="1">
    <citation type="journal article" date="2023" name="Plant Biotechnol. J.">
        <title>Chromosome-level wild Hevea brasiliensis genome provides new tools for genomic-assisted breeding and valuable loci to elevate rubber yield.</title>
        <authorList>
            <person name="Cheng H."/>
            <person name="Song X."/>
            <person name="Hu Y."/>
            <person name="Wu T."/>
            <person name="Yang Q."/>
            <person name="An Z."/>
            <person name="Feng S."/>
            <person name="Deng Z."/>
            <person name="Wu W."/>
            <person name="Zeng X."/>
            <person name="Tu M."/>
            <person name="Wang X."/>
            <person name="Huang H."/>
        </authorList>
    </citation>
    <scope>NUCLEOTIDE SEQUENCE</scope>
    <source>
        <strain evidence="3">MT/VB/25A 57/8</strain>
    </source>
</reference>
<dbReference type="Pfam" id="PF03070">
    <property type="entry name" value="TENA_THI-4"/>
    <property type="match status" value="2"/>
</dbReference>
<dbReference type="SUPFAM" id="SSF48613">
    <property type="entry name" value="Heme oxygenase-like"/>
    <property type="match status" value="1"/>
</dbReference>
<dbReference type="EMBL" id="JARPOI010000007">
    <property type="protein sequence ID" value="KAJ9176500.1"/>
    <property type="molecule type" value="Genomic_DNA"/>
</dbReference>
<name>A0ABQ9MBY8_HEVBR</name>
<evidence type="ECO:0000313" key="4">
    <source>
        <dbReference type="Proteomes" id="UP001174677"/>
    </source>
</evidence>
<dbReference type="InterPro" id="IPR023214">
    <property type="entry name" value="HAD_sf"/>
</dbReference>
<dbReference type="InterPro" id="IPR050967">
    <property type="entry name" value="Thiamine_Salvage_TenA"/>
</dbReference>
<dbReference type="PANTHER" id="PTHR43198:SF9">
    <property type="entry name" value="AMINOPYRIMIDINE AMINOHYDROLASE, MITOCHONDRIAL ISOFORM X1-RELATED"/>
    <property type="match status" value="1"/>
</dbReference>
<dbReference type="Gene3D" id="1.20.910.10">
    <property type="entry name" value="Heme oxygenase-like"/>
    <property type="match status" value="1"/>
</dbReference>
<proteinExistence type="predicted"/>
<dbReference type="SUPFAM" id="SSF56784">
    <property type="entry name" value="HAD-like"/>
    <property type="match status" value="1"/>
</dbReference>
<dbReference type="CDD" id="cd19368">
    <property type="entry name" value="TenA_C_AtTH2-like"/>
    <property type="match status" value="1"/>
</dbReference>
<evidence type="ECO:0000313" key="3">
    <source>
        <dbReference type="EMBL" id="KAJ9176500.1"/>
    </source>
</evidence>
<protein>
    <recommendedName>
        <fullName evidence="2">Thiaminase-2/PQQC domain-containing protein</fullName>
    </recommendedName>
</protein>
<keyword evidence="1" id="KW-1133">Transmembrane helix</keyword>
<feature type="domain" description="Thiaminase-2/PQQC" evidence="2">
    <location>
        <begin position="149"/>
        <end position="235"/>
    </location>
</feature>
<feature type="transmembrane region" description="Helical" evidence="1">
    <location>
        <begin position="21"/>
        <end position="38"/>
    </location>
</feature>
<dbReference type="InterPro" id="IPR016084">
    <property type="entry name" value="Haem_Oase-like_multi-hlx"/>
</dbReference>
<keyword evidence="1" id="KW-0472">Membrane</keyword>
<dbReference type="Gene3D" id="3.40.50.1000">
    <property type="entry name" value="HAD superfamily/HAD-like"/>
    <property type="match status" value="1"/>
</dbReference>
<evidence type="ECO:0000259" key="2">
    <source>
        <dbReference type="Pfam" id="PF03070"/>
    </source>
</evidence>
<comment type="caution">
    <text evidence="3">The sequence shown here is derived from an EMBL/GenBank/DDBJ whole genome shotgun (WGS) entry which is preliminary data.</text>
</comment>